<protein>
    <submittedName>
        <fullName evidence="1">Multidrug resistance-associated protein 1 3 Mrp1 3 abc-transoprter</fullName>
    </submittedName>
</protein>
<dbReference type="AlphaFoldDB" id="A0A2P2IV27"/>
<organism evidence="1">
    <name type="scientific">Rhizophora mucronata</name>
    <name type="common">Asiatic mangrove</name>
    <dbReference type="NCBI Taxonomy" id="61149"/>
    <lineage>
        <taxon>Eukaryota</taxon>
        <taxon>Viridiplantae</taxon>
        <taxon>Streptophyta</taxon>
        <taxon>Embryophyta</taxon>
        <taxon>Tracheophyta</taxon>
        <taxon>Spermatophyta</taxon>
        <taxon>Magnoliopsida</taxon>
        <taxon>eudicotyledons</taxon>
        <taxon>Gunneridae</taxon>
        <taxon>Pentapetalae</taxon>
        <taxon>rosids</taxon>
        <taxon>fabids</taxon>
        <taxon>Malpighiales</taxon>
        <taxon>Rhizophoraceae</taxon>
        <taxon>Rhizophora</taxon>
    </lineage>
</organism>
<accession>A0A2P2IV27</accession>
<evidence type="ECO:0000313" key="1">
    <source>
        <dbReference type="EMBL" id="MBW85079.1"/>
    </source>
</evidence>
<dbReference type="EMBL" id="GGEC01004596">
    <property type="protein sequence ID" value="MBW85079.1"/>
    <property type="molecule type" value="Transcribed_RNA"/>
</dbReference>
<name>A0A2P2IV27_RHIMU</name>
<sequence length="35" mass="3907">MARSRLSVWSSCRLLPFCNSGASRNFTIRAKATFA</sequence>
<reference evidence="1" key="1">
    <citation type="submission" date="2018-02" db="EMBL/GenBank/DDBJ databases">
        <title>Rhizophora mucronata_Transcriptome.</title>
        <authorList>
            <person name="Meera S.P."/>
            <person name="Sreeshan A."/>
            <person name="Augustine A."/>
        </authorList>
    </citation>
    <scope>NUCLEOTIDE SEQUENCE</scope>
    <source>
        <tissue evidence="1">Leaf</tissue>
    </source>
</reference>
<proteinExistence type="predicted"/>